<sequence>MDELPFVNEHDSWTLSRDLALINDSAVETWATLRKSRPKFTPRSLSLLPDLQTDVLLEVLLHLHPLELVQLSRVCKSLRELLLAPVADSTWRNAFMIDPHIPRCPAGFSARRWTALLFGPRECEACHMPGVDVDYSLWCRLCSPCIAACEGRGAVPPSHRVLKVTISQPSEPTGCGDETLMAKIQEVGKMCQEWEQGHKEAQTAKAEARRYRIIRAVQKRLRREGFSASDTHDWTVSEAIWECHVFGRKPRLTSTVWNLARPYIMPAALKVREERLAAERLQRSEKRLETIRSASFSLHSPPPTSSKLVVPPPYIFASAYPPLVELRHDPSEALLTRTDPRLVAILQSNHARGFVDRMWSDIHAKLLTFLPQNGESSTPPSLDRIISVLQVPQAGPRGAYYTLPVLGWQEARTALHWCRGPPLVSEDTADGPVPDDGRVTFCPIGAGTAVSLARMVGFQAPEEVTLEEMNGRAKDERFVCANCPALSGKNRRQALSWRECIAHDVEQNTGSWVSHATPAWLRLSPLAAADARRRECKEGRENLDDASIWLCNVCDVYPATLRTRRSQARHLSTEHAIDSPLEGEHLLPIALPDADTRPGRRRPVPMVEGLHAATLRCKRCANDTPQIVKLWSHRSIVPHIQDRHLLERGLVTETEWTEVDMFL</sequence>
<dbReference type="Pfam" id="PF00646">
    <property type="entry name" value="F-box"/>
    <property type="match status" value="1"/>
</dbReference>
<dbReference type="PROSITE" id="PS50181">
    <property type="entry name" value="FBOX"/>
    <property type="match status" value="1"/>
</dbReference>
<keyword evidence="3" id="KW-1185">Reference proteome</keyword>
<dbReference type="EMBL" id="JACAZF010000008">
    <property type="protein sequence ID" value="KAF7297495.1"/>
    <property type="molecule type" value="Genomic_DNA"/>
</dbReference>
<evidence type="ECO:0000259" key="1">
    <source>
        <dbReference type="PROSITE" id="PS50181"/>
    </source>
</evidence>
<dbReference type="InterPro" id="IPR036047">
    <property type="entry name" value="F-box-like_dom_sf"/>
</dbReference>
<evidence type="ECO:0000313" key="2">
    <source>
        <dbReference type="EMBL" id="KAF7297495.1"/>
    </source>
</evidence>
<dbReference type="Proteomes" id="UP000636479">
    <property type="component" value="Unassembled WGS sequence"/>
</dbReference>
<evidence type="ECO:0000313" key="3">
    <source>
        <dbReference type="Proteomes" id="UP000636479"/>
    </source>
</evidence>
<dbReference type="Gene3D" id="1.20.1280.50">
    <property type="match status" value="1"/>
</dbReference>
<feature type="domain" description="F-box" evidence="1">
    <location>
        <begin position="45"/>
        <end position="94"/>
    </location>
</feature>
<protein>
    <submittedName>
        <fullName evidence="2">F-box domain-containing protein</fullName>
    </submittedName>
</protein>
<accession>A0A8H6SEV9</accession>
<proteinExistence type="predicted"/>
<name>A0A8H6SEV9_9AGAR</name>
<dbReference type="SUPFAM" id="SSF81383">
    <property type="entry name" value="F-box domain"/>
    <property type="match status" value="1"/>
</dbReference>
<dbReference type="AlphaFoldDB" id="A0A8H6SEV9"/>
<dbReference type="RefSeq" id="XP_037217854.1">
    <property type="nucleotide sequence ID" value="XM_037366442.1"/>
</dbReference>
<dbReference type="OrthoDB" id="2322499at2759"/>
<organism evidence="2 3">
    <name type="scientific">Mycena indigotica</name>
    <dbReference type="NCBI Taxonomy" id="2126181"/>
    <lineage>
        <taxon>Eukaryota</taxon>
        <taxon>Fungi</taxon>
        <taxon>Dikarya</taxon>
        <taxon>Basidiomycota</taxon>
        <taxon>Agaricomycotina</taxon>
        <taxon>Agaricomycetes</taxon>
        <taxon>Agaricomycetidae</taxon>
        <taxon>Agaricales</taxon>
        <taxon>Marasmiineae</taxon>
        <taxon>Mycenaceae</taxon>
        <taxon>Mycena</taxon>
    </lineage>
</organism>
<gene>
    <name evidence="2" type="ORF">MIND_00983300</name>
</gene>
<dbReference type="InterPro" id="IPR001810">
    <property type="entry name" value="F-box_dom"/>
</dbReference>
<reference evidence="2" key="1">
    <citation type="submission" date="2020-05" db="EMBL/GenBank/DDBJ databases">
        <title>Mycena genomes resolve the evolution of fungal bioluminescence.</title>
        <authorList>
            <person name="Tsai I.J."/>
        </authorList>
    </citation>
    <scope>NUCLEOTIDE SEQUENCE</scope>
    <source>
        <strain evidence="2">171206Taipei</strain>
    </source>
</reference>
<comment type="caution">
    <text evidence="2">The sequence shown here is derived from an EMBL/GenBank/DDBJ whole genome shotgun (WGS) entry which is preliminary data.</text>
</comment>
<dbReference type="GeneID" id="59348958"/>